<dbReference type="EMBL" id="JABEBT010000069">
    <property type="protein sequence ID" value="KAF7633835.1"/>
    <property type="molecule type" value="Genomic_DNA"/>
</dbReference>
<evidence type="ECO:0000313" key="3">
    <source>
        <dbReference type="Proteomes" id="UP000605970"/>
    </source>
</evidence>
<feature type="transmembrane region" description="Helical" evidence="1">
    <location>
        <begin position="44"/>
        <end position="63"/>
    </location>
</feature>
<proteinExistence type="predicted"/>
<keyword evidence="1" id="KW-0472">Membrane</keyword>
<evidence type="ECO:0000313" key="2">
    <source>
        <dbReference type="EMBL" id="KAF7633835.1"/>
    </source>
</evidence>
<organism evidence="2 3">
    <name type="scientific">Meloidogyne graminicola</name>
    <dbReference type="NCBI Taxonomy" id="189291"/>
    <lineage>
        <taxon>Eukaryota</taxon>
        <taxon>Metazoa</taxon>
        <taxon>Ecdysozoa</taxon>
        <taxon>Nematoda</taxon>
        <taxon>Chromadorea</taxon>
        <taxon>Rhabditida</taxon>
        <taxon>Tylenchina</taxon>
        <taxon>Tylenchomorpha</taxon>
        <taxon>Tylenchoidea</taxon>
        <taxon>Meloidogynidae</taxon>
        <taxon>Meloidogyninae</taxon>
        <taxon>Meloidogyne</taxon>
    </lineage>
</organism>
<accession>A0A8S9ZK60</accession>
<evidence type="ECO:0008006" key="4">
    <source>
        <dbReference type="Google" id="ProtNLM"/>
    </source>
</evidence>
<dbReference type="AlphaFoldDB" id="A0A8S9ZK60"/>
<protein>
    <recommendedName>
        <fullName evidence="4">Transmembrane protein</fullName>
    </recommendedName>
</protein>
<keyword evidence="1" id="KW-1133">Transmembrane helix</keyword>
<evidence type="ECO:0000256" key="1">
    <source>
        <dbReference type="SAM" id="Phobius"/>
    </source>
</evidence>
<comment type="caution">
    <text evidence="2">The sequence shown here is derived from an EMBL/GenBank/DDBJ whole genome shotgun (WGS) entry which is preliminary data.</text>
</comment>
<reference evidence="2" key="1">
    <citation type="journal article" date="2020" name="Ecol. Evol.">
        <title>Genome structure and content of the rice root-knot nematode (Meloidogyne graminicola).</title>
        <authorList>
            <person name="Phan N.T."/>
            <person name="Danchin E.G.J."/>
            <person name="Klopp C."/>
            <person name="Perfus-Barbeoch L."/>
            <person name="Kozlowski D.K."/>
            <person name="Koutsovoulos G.D."/>
            <person name="Lopez-Roques C."/>
            <person name="Bouchez O."/>
            <person name="Zahm M."/>
            <person name="Besnard G."/>
            <person name="Bellafiore S."/>
        </authorList>
    </citation>
    <scope>NUCLEOTIDE SEQUENCE</scope>
    <source>
        <strain evidence="2">VN-18</strain>
    </source>
</reference>
<keyword evidence="1" id="KW-0812">Transmembrane</keyword>
<sequence>MSCDHTLIFSKVLTNTFNKEIIEAIMRQTKAEIAAFNSYTYSTFVQVNIGLGCFFFMFFYYIFTYESQRLEKKLREDLTTHLDSKFDEFTTRTVQQLNLIVQASQLPQKQPLNQPPTFLPPQTSSLFQSSSQYAPSTLHSGLSTIAPLLQTDPLVSCSHLLLPLTTLASQQLQTPQQQPAVSTGGFSIYFYIDFWTRRFCIYNTALFTPIYLSLYHSWFVYWSSDGSTAFVQSLASSSNN</sequence>
<name>A0A8S9ZK60_9BILA</name>
<keyword evidence="3" id="KW-1185">Reference proteome</keyword>
<dbReference type="Proteomes" id="UP000605970">
    <property type="component" value="Unassembled WGS sequence"/>
</dbReference>
<gene>
    <name evidence="2" type="ORF">Mgra_00006803</name>
</gene>